<protein>
    <submittedName>
        <fullName evidence="1">Uncharacterized protein</fullName>
    </submittedName>
</protein>
<organism evidence="1">
    <name type="scientific">Picea sitchensis</name>
    <name type="common">Sitka spruce</name>
    <name type="synonym">Pinus sitchensis</name>
    <dbReference type="NCBI Taxonomy" id="3332"/>
    <lineage>
        <taxon>Eukaryota</taxon>
        <taxon>Viridiplantae</taxon>
        <taxon>Streptophyta</taxon>
        <taxon>Embryophyta</taxon>
        <taxon>Tracheophyta</taxon>
        <taxon>Spermatophyta</taxon>
        <taxon>Pinopsida</taxon>
        <taxon>Pinidae</taxon>
        <taxon>Conifers I</taxon>
        <taxon>Pinales</taxon>
        <taxon>Pinaceae</taxon>
        <taxon>Picea</taxon>
    </lineage>
</organism>
<dbReference type="PANTHER" id="PTHR34970:SF5">
    <property type="entry name" value="PROTEIN, PUTATIVE-RELATED"/>
    <property type="match status" value="1"/>
</dbReference>
<dbReference type="AlphaFoldDB" id="A9NJV9"/>
<reference evidence="1" key="1">
    <citation type="journal article" date="2008" name="BMC Genomics">
        <title>A conifer genomics resource of 200,000 spruce (Picea spp.) ESTs and 6,464 high-quality, sequence-finished full-length cDNAs for Sitka spruce (Picea sitchensis).</title>
        <authorList>
            <person name="Ralph S.G."/>
            <person name="Chun H.J."/>
            <person name="Kolosova N."/>
            <person name="Cooper D."/>
            <person name="Oddy C."/>
            <person name="Ritland C.E."/>
            <person name="Kirkpatrick R."/>
            <person name="Moore R."/>
            <person name="Barber S."/>
            <person name="Holt R.A."/>
            <person name="Jones S.J."/>
            <person name="Marra M.A."/>
            <person name="Douglas C.J."/>
            <person name="Ritland K."/>
            <person name="Bohlmann J."/>
        </authorList>
    </citation>
    <scope>NUCLEOTIDE SEQUENCE</scope>
    <source>
        <tissue evidence="1">Green portion of the leader tissue</tissue>
    </source>
</reference>
<proteinExistence type="evidence at transcript level"/>
<sequence length="73" mass="8364">MLRKRIFSFAFGFSVTGAAIAHFVWKDLWSSHAAVSLQTRDYYDALERRIVRLESEALPGNEEFQLAVEAEQS</sequence>
<accession>A9NJV9</accession>
<dbReference type="PANTHER" id="PTHR34970">
    <property type="entry name" value="ABC TRANSPORTER A FAMILY PROTEIN"/>
    <property type="match status" value="1"/>
</dbReference>
<name>A9NJV9_PICSI</name>
<dbReference type="EMBL" id="EF081524">
    <property type="protein sequence ID" value="ABK20920.1"/>
    <property type="molecule type" value="mRNA"/>
</dbReference>
<evidence type="ECO:0000313" key="1">
    <source>
        <dbReference type="EMBL" id="ABK20920.1"/>
    </source>
</evidence>